<keyword evidence="2" id="KW-1185">Reference proteome</keyword>
<accession>A0A1C7MKN0</accession>
<organism evidence="1 2">
    <name type="scientific">Grifola frondosa</name>
    <name type="common">Maitake</name>
    <name type="synonym">Polyporus frondosus</name>
    <dbReference type="NCBI Taxonomy" id="5627"/>
    <lineage>
        <taxon>Eukaryota</taxon>
        <taxon>Fungi</taxon>
        <taxon>Dikarya</taxon>
        <taxon>Basidiomycota</taxon>
        <taxon>Agaricomycotina</taxon>
        <taxon>Agaricomycetes</taxon>
        <taxon>Polyporales</taxon>
        <taxon>Grifolaceae</taxon>
        <taxon>Grifola</taxon>
    </lineage>
</organism>
<name>A0A1C7MKN0_GRIFR</name>
<evidence type="ECO:0000313" key="2">
    <source>
        <dbReference type="Proteomes" id="UP000092993"/>
    </source>
</evidence>
<gene>
    <name evidence="1" type="ORF">A0H81_03657</name>
</gene>
<dbReference type="Proteomes" id="UP000092993">
    <property type="component" value="Unassembled WGS sequence"/>
</dbReference>
<protein>
    <submittedName>
        <fullName evidence="1">Uncharacterized protein</fullName>
    </submittedName>
</protein>
<reference evidence="1 2" key="1">
    <citation type="submission" date="2016-03" db="EMBL/GenBank/DDBJ databases">
        <title>Whole genome sequencing of Grifola frondosa 9006-11.</title>
        <authorList>
            <person name="Min B."/>
            <person name="Park H."/>
            <person name="Kim J.-G."/>
            <person name="Cho H."/>
            <person name="Oh Y.-L."/>
            <person name="Kong W.-S."/>
            <person name="Choi I.-G."/>
        </authorList>
    </citation>
    <scope>NUCLEOTIDE SEQUENCE [LARGE SCALE GENOMIC DNA]</scope>
    <source>
        <strain evidence="1 2">9006-11</strain>
    </source>
</reference>
<sequence>MSASSVLLLNEADAATGLEMRHEQHQIEAGNSIAYLKAIIKAQREELESKGNQIIHLQQELATTTLLYREYHGLWYKACQCNHFLEKLCEGRT</sequence>
<evidence type="ECO:0000313" key="1">
    <source>
        <dbReference type="EMBL" id="OBZ76999.1"/>
    </source>
</evidence>
<dbReference type="AlphaFoldDB" id="A0A1C7MKN0"/>
<comment type="caution">
    <text evidence="1">The sequence shown here is derived from an EMBL/GenBank/DDBJ whole genome shotgun (WGS) entry which is preliminary data.</text>
</comment>
<proteinExistence type="predicted"/>
<dbReference type="EMBL" id="LUGG01000003">
    <property type="protein sequence ID" value="OBZ76999.1"/>
    <property type="molecule type" value="Genomic_DNA"/>
</dbReference>